<reference evidence="1" key="3">
    <citation type="submission" date="2022-07" db="EMBL/GenBank/DDBJ databases">
        <authorList>
            <consortium name="DAFM: The Division of Animal and Food Microbiology"/>
        </authorList>
    </citation>
    <scope>NUCLEOTIDE SEQUENCE</scope>
    <source>
        <strain evidence="1">19MO01SH01-2</strain>
    </source>
</reference>
<dbReference type="AlphaFoldDB" id="A0A1V3D3S4"/>
<dbReference type="GeneID" id="93832078"/>
<dbReference type="EMBL" id="RXLZ01000036">
    <property type="protein sequence ID" value="RTQ88263.1"/>
    <property type="molecule type" value="Genomic_DNA"/>
</dbReference>
<accession>A0A1V3D3S4</accession>
<dbReference type="EMBL" id="LXXM01000101">
    <property type="protein sequence ID" value="PZS94310.1"/>
    <property type="molecule type" value="Genomic_DNA"/>
</dbReference>
<dbReference type="RefSeq" id="WP_024957596.1">
    <property type="nucleotide sequence ID" value="NZ_CAXYHH010000007.1"/>
</dbReference>
<dbReference type="OrthoDB" id="6058284at2"/>
<evidence type="ECO:0000313" key="7">
    <source>
        <dbReference type="Proteomes" id="UP001225498"/>
    </source>
</evidence>
<dbReference type="EMBL" id="ABLOJW010000001">
    <property type="protein sequence ID" value="EKT4090683.1"/>
    <property type="molecule type" value="Genomic_DNA"/>
</dbReference>
<dbReference type="Proteomes" id="UP001218208">
    <property type="component" value="Unassembled WGS sequence"/>
</dbReference>
<reference evidence="4 6" key="2">
    <citation type="submission" date="2018-12" db="EMBL/GenBank/DDBJ databases">
        <authorList>
            <person name="Kartti S."/>
            <person name="Manni A."/>
            <person name="Chemao El Fihri M.W."/>
            <person name="Laamarti M."/>
            <person name="Temsamani L."/>
            <person name="El Jamali J.E."/>
            <person name="Ouadghiri M."/>
            <person name="Ibrahimi A."/>
            <person name="Filati-Maltouf A."/>
        </authorList>
    </citation>
    <scope>NUCLEOTIDE SEQUENCE [LARGE SCALE GENOMIC DNA]</scope>
    <source>
        <strain evidence="4 6">MDMC339</strain>
    </source>
</reference>
<gene>
    <name evidence="3" type="ORF">A7X83_04850</name>
    <name evidence="4" type="ORF">EKL94_13155</name>
    <name evidence="1" type="ORF">QEG23_000152</name>
    <name evidence="2" type="ORF">REH87_003074</name>
</gene>
<proteinExistence type="predicted"/>
<organism evidence="2 7">
    <name type="scientific">Stenotrophomonas maltophilia</name>
    <name type="common">Pseudomonas maltophilia</name>
    <name type="synonym">Xanthomonas maltophilia</name>
    <dbReference type="NCBI Taxonomy" id="40324"/>
    <lineage>
        <taxon>Bacteria</taxon>
        <taxon>Pseudomonadati</taxon>
        <taxon>Pseudomonadota</taxon>
        <taxon>Gammaproteobacteria</taxon>
        <taxon>Lysobacterales</taxon>
        <taxon>Lysobacteraceae</taxon>
        <taxon>Stenotrophomonas</taxon>
        <taxon>Stenotrophomonas maltophilia group</taxon>
    </lineage>
</organism>
<reference evidence="2" key="4">
    <citation type="submission" date="2023-08" db="EMBL/GenBank/DDBJ databases">
        <authorList>
            <consortium name="Clinical and Environmental Microbiology Branch: Whole genome sequencing antimicrobial resistance pathogens in the healthcare setting"/>
        </authorList>
    </citation>
    <scope>NUCLEOTIDE SEQUENCE</scope>
    <source>
        <strain evidence="2">2023CJ-00293</strain>
    </source>
</reference>
<dbReference type="Proteomes" id="UP000249614">
    <property type="component" value="Unassembled WGS sequence"/>
</dbReference>
<dbReference type="Proteomes" id="UP000271705">
    <property type="component" value="Unassembled WGS sequence"/>
</dbReference>
<evidence type="ECO:0000313" key="5">
    <source>
        <dbReference type="Proteomes" id="UP000249614"/>
    </source>
</evidence>
<dbReference type="EMBL" id="ABLTIR010000079">
    <property type="protein sequence ID" value="EKZ1928045.1"/>
    <property type="molecule type" value="Genomic_DNA"/>
</dbReference>
<evidence type="ECO:0000313" key="3">
    <source>
        <dbReference type="EMBL" id="PZS94310.1"/>
    </source>
</evidence>
<evidence type="ECO:0000313" key="4">
    <source>
        <dbReference type="EMBL" id="RTQ88263.1"/>
    </source>
</evidence>
<name>A0A1V3D3S4_STEMA</name>
<sequence>MQLALLPQELSPQTVLLQLQGRRGAVNGITARDLVQQITSRTSTADERRLRQIIEQLRREGHPICAHPAHGYHLAASAAELDRACTFLVGRAMTSLEQVSAMKRVALPDLYGQLGLDKPATDEESNHEP</sequence>
<evidence type="ECO:0000313" key="2">
    <source>
        <dbReference type="EMBL" id="EKZ1928045.1"/>
    </source>
</evidence>
<evidence type="ECO:0000313" key="6">
    <source>
        <dbReference type="Proteomes" id="UP000271705"/>
    </source>
</evidence>
<dbReference type="Proteomes" id="UP001225498">
    <property type="component" value="Unassembled WGS sequence"/>
</dbReference>
<protein>
    <submittedName>
        <fullName evidence="2">Uncharacterized protein</fullName>
    </submittedName>
</protein>
<reference evidence="3 5" key="1">
    <citation type="submission" date="2016-05" db="EMBL/GenBank/DDBJ databases">
        <authorList>
            <person name="Lavstsen T."/>
            <person name="Jespersen J.S."/>
        </authorList>
    </citation>
    <scope>NUCLEOTIDE SEQUENCE [LARGE SCALE GENOMIC DNA]</scope>
    <source>
        <strain evidence="3 5">SM-5815</strain>
    </source>
</reference>
<comment type="caution">
    <text evidence="2">The sequence shown here is derived from an EMBL/GenBank/DDBJ whole genome shotgun (WGS) entry which is preliminary data.</text>
</comment>
<evidence type="ECO:0000313" key="1">
    <source>
        <dbReference type="EMBL" id="EKT4090683.1"/>
    </source>
</evidence>